<dbReference type="InterPro" id="IPR019438">
    <property type="entry name" value="Q_salvage"/>
</dbReference>
<evidence type="ECO:0000256" key="1">
    <source>
        <dbReference type="RuleBase" id="RU365002"/>
    </source>
</evidence>
<proteinExistence type="inferred from homology"/>
<comment type="similarity">
    <text evidence="1">Belongs to the QNG1 protein family.</text>
</comment>
<gene>
    <name evidence="2" type="ORF">PBIL07802_LOCUS17435</name>
</gene>
<accession>A0A7S3DF13</accession>
<dbReference type="EC" id="3.2.2.-" evidence="1"/>
<dbReference type="EMBL" id="HBIB01026888">
    <property type="protein sequence ID" value="CAE0255183.1"/>
    <property type="molecule type" value="Transcribed_RNA"/>
</dbReference>
<protein>
    <recommendedName>
        <fullName evidence="1">Queuosine 5'-phosphate N-glycosylase/hydrolase</fullName>
        <ecNumber evidence="1">3.2.2.-</ecNumber>
    </recommendedName>
    <alternativeName>
        <fullName evidence="1">Queuosine-nucleotide N-glycosylase/hydrolase</fullName>
    </alternativeName>
</protein>
<name>A0A7S3DF13_9EUKA</name>
<comment type="catalytic activity">
    <reaction evidence="1">
        <text>queuosine 5'-phosphate + H2O = queuine + D-ribose 5-phosphate</text>
        <dbReference type="Rhea" id="RHEA:75387"/>
        <dbReference type="ChEBI" id="CHEBI:15377"/>
        <dbReference type="ChEBI" id="CHEBI:17433"/>
        <dbReference type="ChEBI" id="CHEBI:78346"/>
        <dbReference type="ChEBI" id="CHEBI:194371"/>
    </reaction>
    <physiologicalReaction direction="left-to-right" evidence="1">
        <dbReference type="Rhea" id="RHEA:75388"/>
    </physiologicalReaction>
</comment>
<dbReference type="PANTHER" id="PTHR21314">
    <property type="entry name" value="QUEUOSINE 5'-PHOSPHATE N-GLYCOSYLASE_HYDROLASE-RELATED"/>
    <property type="match status" value="1"/>
</dbReference>
<comment type="function">
    <text evidence="1">Catalyzes the hydrolysis of queuosine 5'-phosphate, releasing the nucleobase queuine (q). Is required for salvage of queuine from exogenous queuosine (Q) that is imported and then converted to queuosine 5'-phosphate intracellularly.</text>
</comment>
<organism evidence="2">
    <name type="scientific">Palpitomonas bilix</name>
    <dbReference type="NCBI Taxonomy" id="652834"/>
    <lineage>
        <taxon>Eukaryota</taxon>
        <taxon>Eukaryota incertae sedis</taxon>
    </lineage>
</organism>
<dbReference type="Pfam" id="PF10343">
    <property type="entry name" value="Q_salvage"/>
    <property type="match status" value="1"/>
</dbReference>
<dbReference type="AlphaFoldDB" id="A0A7S3DF13"/>
<evidence type="ECO:0000313" key="2">
    <source>
        <dbReference type="EMBL" id="CAE0255183.1"/>
    </source>
</evidence>
<dbReference type="GO" id="GO:0016787">
    <property type="term" value="F:hydrolase activity"/>
    <property type="evidence" value="ECO:0007669"/>
    <property type="project" value="UniProtKB-KW"/>
</dbReference>
<dbReference type="PANTHER" id="PTHR21314:SF1">
    <property type="entry name" value="QUEUOSINE SALVAGE PROTEIN"/>
    <property type="match status" value="1"/>
</dbReference>
<dbReference type="GO" id="GO:0006400">
    <property type="term" value="P:tRNA modification"/>
    <property type="evidence" value="ECO:0007669"/>
    <property type="project" value="TreeGrafter"/>
</dbReference>
<keyword evidence="1" id="KW-0378">Hydrolase</keyword>
<reference evidence="2" key="1">
    <citation type="submission" date="2021-01" db="EMBL/GenBank/DDBJ databases">
        <authorList>
            <person name="Corre E."/>
            <person name="Pelletier E."/>
            <person name="Niang G."/>
            <person name="Scheremetjew M."/>
            <person name="Finn R."/>
            <person name="Kale V."/>
            <person name="Holt S."/>
            <person name="Cochrane G."/>
            <person name="Meng A."/>
            <person name="Brown T."/>
            <person name="Cohen L."/>
        </authorList>
    </citation>
    <scope>NUCLEOTIDE SEQUENCE</scope>
    <source>
        <strain evidence="2">NIES-2562</strain>
    </source>
</reference>
<sequence>MGELAEKVRTSCEKLIETAKHVKVNEEKVKDFAANVVLKELENGARPIPLPLRFPSWEDEVNFWTCLNLINFGSGYRHLLKESHGKGAYETMLYGMIGLHISGERLDAERLQSINALDIESCFRIKYRVESATSVPGLTKEGPGPLYDLAKRIQKVLNDAGRILWEKGQKSFATLLFGDNDFTAAGVVKKLVETFPAFDDHTFVKVDEGEGGHVDVAYYKKAQLNACDLYKALRRKDERFAFADISSLTVFTDNVLPAVLRYEGIIEVEEELVAKIDKKEVIKPGREECELRAAAVVACEHIIASLKEQRDVEIPAMDLDYYLWRLGKKDGYRERERHYTKDTMFY</sequence>